<dbReference type="PANTHER" id="PTHR48022:SF79">
    <property type="entry name" value="LACTOSE PERMEASE, PUTATIVE (AFU_ORTHOLOGUE AFUA_6G01860)-RELATED"/>
    <property type="match status" value="1"/>
</dbReference>
<evidence type="ECO:0000256" key="9">
    <source>
        <dbReference type="SAM" id="Phobius"/>
    </source>
</evidence>
<feature type="domain" description="Major facilitator superfamily (MFS) profile" evidence="10">
    <location>
        <begin position="41"/>
        <end position="498"/>
    </location>
</feature>
<feature type="transmembrane region" description="Helical" evidence="9">
    <location>
        <begin position="446"/>
        <end position="467"/>
    </location>
</feature>
<feature type="transmembrane region" description="Helical" evidence="9">
    <location>
        <begin position="314"/>
        <end position="337"/>
    </location>
</feature>
<comment type="subcellular location">
    <subcellularLocation>
        <location evidence="1">Membrane</location>
        <topology evidence="1">Multi-pass membrane protein</topology>
    </subcellularLocation>
</comment>
<feature type="transmembrane region" description="Helical" evidence="9">
    <location>
        <begin position="378"/>
        <end position="400"/>
    </location>
</feature>
<keyword evidence="6 9" id="KW-0472">Membrane</keyword>
<evidence type="ECO:0000259" key="10">
    <source>
        <dbReference type="PROSITE" id="PS50850"/>
    </source>
</evidence>
<dbReference type="SUPFAM" id="SSF103473">
    <property type="entry name" value="MFS general substrate transporter"/>
    <property type="match status" value="1"/>
</dbReference>
<evidence type="ECO:0000256" key="5">
    <source>
        <dbReference type="ARBA" id="ARBA00022989"/>
    </source>
</evidence>
<feature type="transmembrane region" description="Helical" evidence="9">
    <location>
        <begin position="473"/>
        <end position="494"/>
    </location>
</feature>
<dbReference type="Pfam" id="PF00083">
    <property type="entry name" value="Sugar_tr"/>
    <property type="match status" value="1"/>
</dbReference>
<keyword evidence="5 9" id="KW-1133">Transmembrane helix</keyword>
<gene>
    <name evidence="11" type="ORF">MCHLO_16446</name>
</gene>
<dbReference type="InterPro" id="IPR020846">
    <property type="entry name" value="MFS_dom"/>
</dbReference>
<feature type="transmembrane region" description="Helical" evidence="9">
    <location>
        <begin position="406"/>
        <end position="426"/>
    </location>
</feature>
<dbReference type="EMBL" id="DF849942">
    <property type="protein sequence ID" value="GAT60295.1"/>
    <property type="molecule type" value="Genomic_DNA"/>
</dbReference>
<feature type="transmembrane region" description="Helical" evidence="9">
    <location>
        <begin position="185"/>
        <end position="209"/>
    </location>
</feature>
<evidence type="ECO:0000256" key="4">
    <source>
        <dbReference type="ARBA" id="ARBA00022692"/>
    </source>
</evidence>
<evidence type="ECO:0000256" key="8">
    <source>
        <dbReference type="RuleBase" id="RU003346"/>
    </source>
</evidence>
<feature type="transmembrane region" description="Helical" evidence="9">
    <location>
        <begin position="221"/>
        <end position="242"/>
    </location>
</feature>
<evidence type="ECO:0000256" key="1">
    <source>
        <dbReference type="ARBA" id="ARBA00004141"/>
    </source>
</evidence>
<sequence>MQAERAKHDSEASELASASSIDSNTLRLRATSASAFKLYLVLVVPSLGSICTGYDIAVMNYINGMEQYLEYFQLEGQNSGGGVGSTTGLIFAMFTLGTCSMVLFAGPIADIFGRRGALVCGGLLALIGTVIMTFAQNIAYLKSGRFLIGAATALIQVAAPMYVTEISPPQWRGRATGIYAGLWGVRFAFFHSTLLAIALVATIVSGVVTNVTSAWPNSASWRVPLGLQIIPAAGVFLFAFLIPESPRWLVSVGQHERACRILSEYHGNRDVDAPLVVLELRELAQSIKTDATKSAWWDYAALVRTRSDRHRSAVLLLLALTGQWAGVSLSYFLVVLLASDRVSAQSMRILLSLVSGIVAAFGGVVGGLLSDNLGRRRLWFWGTVCCTVSLIISGVCTAVSGKNIAVSNTAITFIFLFTFFYCATYVPLPAAYTSECMPFEKRANGVAMYTFAASLASLISTYATPIALSNIGWRLYLVFIGWDLLACVLIYCFAVETSGKTLEELEAIFDGEGTQ</sequence>
<keyword evidence="12" id="KW-1185">Reference proteome</keyword>
<evidence type="ECO:0000256" key="7">
    <source>
        <dbReference type="ARBA" id="ARBA00049119"/>
    </source>
</evidence>
<dbReference type="Gene3D" id="1.20.1250.20">
    <property type="entry name" value="MFS general substrate transporter like domains"/>
    <property type="match status" value="1"/>
</dbReference>
<accession>A0ABQ0MAH1</accession>
<feature type="transmembrane region" description="Helical" evidence="9">
    <location>
        <begin position="82"/>
        <end position="105"/>
    </location>
</feature>
<dbReference type="PANTHER" id="PTHR48022">
    <property type="entry name" value="PLASTIDIC GLUCOSE TRANSPORTER 4"/>
    <property type="match status" value="1"/>
</dbReference>
<keyword evidence="3 8" id="KW-0813">Transport</keyword>
<evidence type="ECO:0000313" key="11">
    <source>
        <dbReference type="EMBL" id="GAT60295.1"/>
    </source>
</evidence>
<evidence type="ECO:0000313" key="12">
    <source>
        <dbReference type="Proteomes" id="UP000815677"/>
    </source>
</evidence>
<dbReference type="PROSITE" id="PS50850">
    <property type="entry name" value="MFS"/>
    <property type="match status" value="1"/>
</dbReference>
<proteinExistence type="inferred from homology"/>
<dbReference type="InterPro" id="IPR003663">
    <property type="entry name" value="Sugar/inositol_transpt"/>
</dbReference>
<organism evidence="11 12">
    <name type="scientific">Mycena chlorophos</name>
    <name type="common">Agaric fungus</name>
    <name type="synonym">Agaricus chlorophos</name>
    <dbReference type="NCBI Taxonomy" id="658473"/>
    <lineage>
        <taxon>Eukaryota</taxon>
        <taxon>Fungi</taxon>
        <taxon>Dikarya</taxon>
        <taxon>Basidiomycota</taxon>
        <taxon>Agaricomycotina</taxon>
        <taxon>Agaricomycetes</taxon>
        <taxon>Agaricomycetidae</taxon>
        <taxon>Agaricales</taxon>
        <taxon>Marasmiineae</taxon>
        <taxon>Mycenaceae</taxon>
        <taxon>Mycena</taxon>
    </lineage>
</organism>
<comment type="similarity">
    <text evidence="2 8">Belongs to the major facilitator superfamily. Sugar transporter (TC 2.A.1.1) family.</text>
</comment>
<comment type="catalytic activity">
    <reaction evidence="7">
        <text>myo-inositol(out) + H(+)(out) = myo-inositol(in) + H(+)(in)</text>
        <dbReference type="Rhea" id="RHEA:60364"/>
        <dbReference type="ChEBI" id="CHEBI:15378"/>
        <dbReference type="ChEBI" id="CHEBI:17268"/>
    </reaction>
</comment>
<name>A0ABQ0MAH1_MYCCL</name>
<dbReference type="InterPro" id="IPR005829">
    <property type="entry name" value="Sugar_transporter_CS"/>
</dbReference>
<feature type="transmembrane region" description="Helical" evidence="9">
    <location>
        <begin position="117"/>
        <end position="140"/>
    </location>
</feature>
<dbReference type="PROSITE" id="PS00216">
    <property type="entry name" value="SUGAR_TRANSPORT_1"/>
    <property type="match status" value="2"/>
</dbReference>
<evidence type="ECO:0000256" key="2">
    <source>
        <dbReference type="ARBA" id="ARBA00010992"/>
    </source>
</evidence>
<dbReference type="InterPro" id="IPR036259">
    <property type="entry name" value="MFS_trans_sf"/>
</dbReference>
<dbReference type="NCBIfam" id="TIGR00879">
    <property type="entry name" value="SP"/>
    <property type="match status" value="1"/>
</dbReference>
<feature type="transmembrane region" description="Helical" evidence="9">
    <location>
        <begin position="146"/>
        <end position="164"/>
    </location>
</feature>
<evidence type="ECO:0000256" key="3">
    <source>
        <dbReference type="ARBA" id="ARBA00022448"/>
    </source>
</evidence>
<reference evidence="11" key="1">
    <citation type="submission" date="2014-09" db="EMBL/GenBank/DDBJ databases">
        <title>Genome sequence of the luminous mushroom Mycena chlorophos for searching fungal bioluminescence genes.</title>
        <authorList>
            <person name="Tanaka Y."/>
            <person name="Kasuga D."/>
            <person name="Oba Y."/>
            <person name="Hase S."/>
            <person name="Sato K."/>
            <person name="Oba Y."/>
            <person name="Sakakibara Y."/>
        </authorList>
    </citation>
    <scope>NUCLEOTIDE SEQUENCE</scope>
</reference>
<dbReference type="PRINTS" id="PR00171">
    <property type="entry name" value="SUGRTRNSPORT"/>
</dbReference>
<keyword evidence="4 9" id="KW-0812">Transmembrane</keyword>
<dbReference type="InterPro" id="IPR005828">
    <property type="entry name" value="MFS_sugar_transport-like"/>
</dbReference>
<feature type="transmembrane region" description="Helical" evidence="9">
    <location>
        <begin position="38"/>
        <end position="62"/>
    </location>
</feature>
<evidence type="ECO:0000256" key="6">
    <source>
        <dbReference type="ARBA" id="ARBA00023136"/>
    </source>
</evidence>
<feature type="transmembrane region" description="Helical" evidence="9">
    <location>
        <begin position="349"/>
        <end position="369"/>
    </location>
</feature>
<protein>
    <recommendedName>
        <fullName evidence="10">Major facilitator superfamily (MFS) profile domain-containing protein</fullName>
    </recommendedName>
</protein>
<dbReference type="InterPro" id="IPR050360">
    <property type="entry name" value="MFS_Sugar_Transporters"/>
</dbReference>
<dbReference type="Proteomes" id="UP000815677">
    <property type="component" value="Unassembled WGS sequence"/>
</dbReference>